<evidence type="ECO:0000313" key="3">
    <source>
        <dbReference type="EMBL" id="CAK0876957.1"/>
    </source>
</evidence>
<sequence>MDMVPHEMTDMMRTVRPGDRLYCRYSLAEKLYHERLLRGHAAGSLWAVATPDGDVFVEDFADADHAEVHRGGPRGGLPPQLRKKMFYRFDLDKDALSAPLAEGAQLAERERAALPAGRRLRGKQAAQARSSETQLALDGGTRTPVGSDAERDNHLAEPPLPPPARAPPPRAGPGGTPLPAARLDDGWVALESRPGFKRGSPVEVALATVHANGVIALARIGTIDEVPASPRAAPDAVLDERILQHRRSSTGQRRRVLAEVVSEQQEALHTKERRIEGPATVGWLPQAHLEQGGGPVQRHHWWRQILGLAAADPGVDEHVFLCQLLETAATADQLNLPGCETFELAARRFQLWEEVHSEALRQAEVSGTAGTTADPDGWLDERRIFLGGTRPKGHALVAPTLERHAAAKMQEESAILKERHKGRGERRMAHGESSSAAGAGLGDPGGGGGGAGPAG</sequence>
<feature type="compositionally biased region" description="Gly residues" evidence="1">
    <location>
        <begin position="439"/>
        <end position="455"/>
    </location>
</feature>
<gene>
    <name evidence="2" type="ORF">PCOR1329_LOCUS44360</name>
    <name evidence="3" type="ORF">PCOR1329_LOCUS61144</name>
</gene>
<organism evidence="2 4">
    <name type="scientific">Prorocentrum cordatum</name>
    <dbReference type="NCBI Taxonomy" id="2364126"/>
    <lineage>
        <taxon>Eukaryota</taxon>
        <taxon>Sar</taxon>
        <taxon>Alveolata</taxon>
        <taxon>Dinophyceae</taxon>
        <taxon>Prorocentrales</taxon>
        <taxon>Prorocentraceae</taxon>
        <taxon>Prorocentrum</taxon>
    </lineage>
</organism>
<evidence type="ECO:0000313" key="4">
    <source>
        <dbReference type="Proteomes" id="UP001189429"/>
    </source>
</evidence>
<dbReference type="Proteomes" id="UP001189429">
    <property type="component" value="Unassembled WGS sequence"/>
</dbReference>
<feature type="region of interest" description="Disordered" evidence="1">
    <location>
        <begin position="112"/>
        <end position="182"/>
    </location>
</feature>
<reference evidence="2" key="1">
    <citation type="submission" date="2023-10" db="EMBL/GenBank/DDBJ databases">
        <authorList>
            <person name="Chen Y."/>
            <person name="Shah S."/>
            <person name="Dougan E. K."/>
            <person name="Thang M."/>
            <person name="Chan C."/>
        </authorList>
    </citation>
    <scope>NUCLEOTIDE SEQUENCE [LARGE SCALE GENOMIC DNA]</scope>
</reference>
<feature type="compositionally biased region" description="Pro residues" evidence="1">
    <location>
        <begin position="158"/>
        <end position="171"/>
    </location>
</feature>
<comment type="caution">
    <text evidence="2">The sequence shown here is derived from an EMBL/GenBank/DDBJ whole genome shotgun (WGS) entry which is preliminary data.</text>
</comment>
<feature type="region of interest" description="Disordered" evidence="1">
    <location>
        <begin position="418"/>
        <end position="455"/>
    </location>
</feature>
<dbReference type="EMBL" id="CAUYUJ010017685">
    <property type="protein sequence ID" value="CAK0876957.1"/>
    <property type="molecule type" value="Genomic_DNA"/>
</dbReference>
<protein>
    <recommendedName>
        <fullName evidence="5">Inositol-pentakisphosphate 2-kinase</fullName>
    </recommendedName>
</protein>
<evidence type="ECO:0000313" key="2">
    <source>
        <dbReference type="EMBL" id="CAK0852633.1"/>
    </source>
</evidence>
<evidence type="ECO:0008006" key="5">
    <source>
        <dbReference type="Google" id="ProtNLM"/>
    </source>
</evidence>
<name>A0ABN9U365_9DINO</name>
<keyword evidence="4" id="KW-1185">Reference proteome</keyword>
<dbReference type="EMBL" id="CAUYUJ010015327">
    <property type="protein sequence ID" value="CAK0852633.1"/>
    <property type="molecule type" value="Genomic_DNA"/>
</dbReference>
<accession>A0ABN9U365</accession>
<evidence type="ECO:0000256" key="1">
    <source>
        <dbReference type="SAM" id="MobiDB-lite"/>
    </source>
</evidence>
<proteinExistence type="predicted"/>